<protein>
    <submittedName>
        <fullName evidence="2">Uncharacterized protein</fullName>
    </submittedName>
</protein>
<gene>
    <name evidence="2" type="ORF">ACFOEK_09555</name>
</gene>
<dbReference type="RefSeq" id="WP_386719718.1">
    <property type="nucleotide sequence ID" value="NZ_JBHRSZ010000004.1"/>
</dbReference>
<dbReference type="EMBL" id="JBHRSZ010000004">
    <property type="protein sequence ID" value="MFC3151269.1"/>
    <property type="molecule type" value="Genomic_DNA"/>
</dbReference>
<evidence type="ECO:0000313" key="2">
    <source>
        <dbReference type="EMBL" id="MFC3151269.1"/>
    </source>
</evidence>
<reference evidence="3" key="1">
    <citation type="journal article" date="2019" name="Int. J. Syst. Evol. Microbiol.">
        <title>The Global Catalogue of Microorganisms (GCM) 10K type strain sequencing project: providing services to taxonomists for standard genome sequencing and annotation.</title>
        <authorList>
            <consortium name="The Broad Institute Genomics Platform"/>
            <consortium name="The Broad Institute Genome Sequencing Center for Infectious Disease"/>
            <person name="Wu L."/>
            <person name="Ma J."/>
        </authorList>
    </citation>
    <scope>NUCLEOTIDE SEQUENCE [LARGE SCALE GENOMIC DNA]</scope>
    <source>
        <strain evidence="3">KCTC 52438</strain>
    </source>
</reference>
<keyword evidence="1" id="KW-0732">Signal</keyword>
<proteinExistence type="predicted"/>
<dbReference type="Proteomes" id="UP001595476">
    <property type="component" value="Unassembled WGS sequence"/>
</dbReference>
<name>A0ABV7HEY6_9GAMM</name>
<sequence>MTLVFQRLLVLILSTLFLPLSLSAATVEGTSKNLSFKQLPQKYSFIKIHGPDGYLIEIQSLTNNSLTYKTDSVLPDGAYRYDVFGPMKVEAKVDRYKSSLNNGRNASVKPKKQGLGILESGNFHIRNQKVLEITNAKE</sequence>
<evidence type="ECO:0000313" key="3">
    <source>
        <dbReference type="Proteomes" id="UP001595476"/>
    </source>
</evidence>
<evidence type="ECO:0000256" key="1">
    <source>
        <dbReference type="SAM" id="SignalP"/>
    </source>
</evidence>
<feature type="chain" id="PRO_5046399001" evidence="1">
    <location>
        <begin position="25"/>
        <end position="138"/>
    </location>
</feature>
<comment type="caution">
    <text evidence="2">The sequence shown here is derived from an EMBL/GenBank/DDBJ whole genome shotgun (WGS) entry which is preliminary data.</text>
</comment>
<keyword evidence="3" id="KW-1185">Reference proteome</keyword>
<organism evidence="2 3">
    <name type="scientific">Litoribrevibacter euphylliae</name>
    <dbReference type="NCBI Taxonomy" id="1834034"/>
    <lineage>
        <taxon>Bacteria</taxon>
        <taxon>Pseudomonadati</taxon>
        <taxon>Pseudomonadota</taxon>
        <taxon>Gammaproteobacteria</taxon>
        <taxon>Oceanospirillales</taxon>
        <taxon>Oceanospirillaceae</taxon>
        <taxon>Litoribrevibacter</taxon>
    </lineage>
</organism>
<accession>A0ABV7HEY6</accession>
<feature type="signal peptide" evidence="1">
    <location>
        <begin position="1"/>
        <end position="24"/>
    </location>
</feature>